<evidence type="ECO:0000256" key="1">
    <source>
        <dbReference type="SAM" id="MobiDB-lite"/>
    </source>
</evidence>
<feature type="compositionally biased region" description="Pro residues" evidence="1">
    <location>
        <begin position="141"/>
        <end position="156"/>
    </location>
</feature>
<dbReference type="Proteomes" id="UP001140949">
    <property type="component" value="Unassembled WGS sequence"/>
</dbReference>
<sequence length="226" mass="24358">MKELVGMGLEEQESCGTRGRRALTINTTPKKEEEDEEVERLTEPLSPAARLFHQPSFNCHIVSIMGMSKRIDVDTVKAGLEETLVRHPRFSSVLVSDGSGDGKERWLRTKVVIDNHIVAPNLEVDTCAASSPDELVEHTYPPSPPPPSPSPGPLGLPHPHLRPPRPRPSRCSASTTPSATASPSSPSSSRAPARPPTRPPSRPSPSLGDVRRHGAAAAAVDFFPRS</sequence>
<dbReference type="GO" id="GO:0008374">
    <property type="term" value="F:O-acyltransferase activity"/>
    <property type="evidence" value="ECO:0007669"/>
    <property type="project" value="InterPro"/>
</dbReference>
<dbReference type="PANTHER" id="PTHR31650:SF1">
    <property type="entry name" value="WAX ESTER SYNTHASE_DIACYLGLYCEROL ACYLTRANSFERASE 4-RELATED"/>
    <property type="match status" value="1"/>
</dbReference>
<dbReference type="AlphaFoldDB" id="A0AAX6IDD8"/>
<dbReference type="InterPro" id="IPR045034">
    <property type="entry name" value="O-acyltransferase_WSD1-like"/>
</dbReference>
<evidence type="ECO:0000313" key="3">
    <source>
        <dbReference type="Proteomes" id="UP001140949"/>
    </source>
</evidence>
<protein>
    <submittedName>
        <fullName evidence="2">O-acyltransferase WSD1-like</fullName>
    </submittedName>
</protein>
<dbReference type="GO" id="GO:0005886">
    <property type="term" value="C:plasma membrane"/>
    <property type="evidence" value="ECO:0007669"/>
    <property type="project" value="TreeGrafter"/>
</dbReference>
<reference evidence="2" key="2">
    <citation type="submission" date="2023-04" db="EMBL/GenBank/DDBJ databases">
        <authorList>
            <person name="Bruccoleri R.E."/>
            <person name="Oakeley E.J."/>
            <person name="Faust A.-M."/>
            <person name="Dessus-Babus S."/>
            <person name="Altorfer M."/>
            <person name="Burckhardt D."/>
            <person name="Oertli M."/>
            <person name="Naumann U."/>
            <person name="Petersen F."/>
            <person name="Wong J."/>
        </authorList>
    </citation>
    <scope>NUCLEOTIDE SEQUENCE</scope>
    <source>
        <strain evidence="2">GSM-AAB239-AS_SAM_17_03QT</strain>
        <tissue evidence="2">Leaf</tissue>
    </source>
</reference>
<gene>
    <name evidence="2" type="ORF">M6B38_261490</name>
</gene>
<dbReference type="EMBL" id="JANAVB010002393">
    <property type="protein sequence ID" value="KAJ6851276.1"/>
    <property type="molecule type" value="Genomic_DNA"/>
</dbReference>
<name>A0AAX6IDD8_IRIPA</name>
<dbReference type="PANTHER" id="PTHR31650">
    <property type="entry name" value="O-ACYLTRANSFERASE (WSD1-LIKE) FAMILY PROTEIN"/>
    <property type="match status" value="1"/>
</dbReference>
<organism evidence="2 3">
    <name type="scientific">Iris pallida</name>
    <name type="common">Sweet iris</name>
    <dbReference type="NCBI Taxonomy" id="29817"/>
    <lineage>
        <taxon>Eukaryota</taxon>
        <taxon>Viridiplantae</taxon>
        <taxon>Streptophyta</taxon>
        <taxon>Embryophyta</taxon>
        <taxon>Tracheophyta</taxon>
        <taxon>Spermatophyta</taxon>
        <taxon>Magnoliopsida</taxon>
        <taxon>Liliopsida</taxon>
        <taxon>Asparagales</taxon>
        <taxon>Iridaceae</taxon>
        <taxon>Iridoideae</taxon>
        <taxon>Irideae</taxon>
        <taxon>Iris</taxon>
    </lineage>
</organism>
<proteinExistence type="predicted"/>
<comment type="caution">
    <text evidence="2">The sequence shown here is derived from an EMBL/GenBank/DDBJ whole genome shotgun (WGS) entry which is preliminary data.</text>
</comment>
<reference evidence="2" key="1">
    <citation type="journal article" date="2023" name="GigaByte">
        <title>Genome assembly of the bearded iris, Iris pallida Lam.</title>
        <authorList>
            <person name="Bruccoleri R.E."/>
            <person name="Oakeley E.J."/>
            <person name="Faust A.M.E."/>
            <person name="Altorfer M."/>
            <person name="Dessus-Babus S."/>
            <person name="Burckhardt D."/>
            <person name="Oertli M."/>
            <person name="Naumann U."/>
            <person name="Petersen F."/>
            <person name="Wong J."/>
        </authorList>
    </citation>
    <scope>NUCLEOTIDE SEQUENCE</scope>
    <source>
        <strain evidence="2">GSM-AAB239-AS_SAM_17_03QT</strain>
    </source>
</reference>
<keyword evidence="3" id="KW-1185">Reference proteome</keyword>
<feature type="compositionally biased region" description="Basic residues" evidence="1">
    <location>
        <begin position="159"/>
        <end position="168"/>
    </location>
</feature>
<feature type="region of interest" description="Disordered" evidence="1">
    <location>
        <begin position="1"/>
        <end position="35"/>
    </location>
</feature>
<evidence type="ECO:0000313" key="2">
    <source>
        <dbReference type="EMBL" id="KAJ6851276.1"/>
    </source>
</evidence>
<accession>A0AAX6IDD8</accession>
<feature type="region of interest" description="Disordered" evidence="1">
    <location>
        <begin position="134"/>
        <end position="226"/>
    </location>
</feature>
<feature type="compositionally biased region" description="Low complexity" evidence="1">
    <location>
        <begin position="169"/>
        <end position="192"/>
    </location>
</feature>
<dbReference type="GO" id="GO:0019432">
    <property type="term" value="P:triglyceride biosynthetic process"/>
    <property type="evidence" value="ECO:0007669"/>
    <property type="project" value="TreeGrafter"/>
</dbReference>
<feature type="compositionally biased region" description="Pro residues" evidence="1">
    <location>
        <begin position="193"/>
        <end position="203"/>
    </location>
</feature>